<feature type="transmembrane region" description="Helical" evidence="1">
    <location>
        <begin position="283"/>
        <end position="301"/>
    </location>
</feature>
<proteinExistence type="predicted"/>
<feature type="domain" description="SseB protein N-terminal" evidence="2">
    <location>
        <begin position="4"/>
        <end position="121"/>
    </location>
</feature>
<comment type="caution">
    <text evidence="4">The sequence shown here is derived from an EMBL/GenBank/DDBJ whole genome shotgun (WGS) entry which is preliminary data.</text>
</comment>
<evidence type="ECO:0000313" key="5">
    <source>
        <dbReference type="Proteomes" id="UP001205861"/>
    </source>
</evidence>
<evidence type="ECO:0000259" key="2">
    <source>
        <dbReference type="Pfam" id="PF07179"/>
    </source>
</evidence>
<evidence type="ECO:0000256" key="1">
    <source>
        <dbReference type="SAM" id="Phobius"/>
    </source>
</evidence>
<dbReference type="RefSeq" id="WP_258856313.1">
    <property type="nucleotide sequence ID" value="NZ_JANUGV010000002.1"/>
</dbReference>
<name>A0ABT2BJF0_9BURK</name>
<sequence length="315" mass="33598">MERLESALATAAADPAARPEFYRILLESEIYVLGSSNAPGEGGQTLPAGATLSLAQWKKADGTAVIPFFASMEALQRALKEPAQYLAMPARAFFEMTSGARLVINPASDYAKEFAPHEIAALLRTGVNSTLAVDEVHEPRKVLLGQPAEYPAAMVTALAKLMARHASVKGAYLCLMHDPSASDKPALVVGLEGEGDLVQVIQEAGSVAADTAPTGWPVNFVEIKRGQPGIARHMFTAVSPFYARKHADGVSAWLRTPAGRALCVFAIILGIVHHALFPQVPSAIAWPVIFCILMVCVLLATRGKRPTLPAERSPK</sequence>
<keyword evidence="1" id="KW-1133">Transmembrane helix</keyword>
<keyword evidence="1" id="KW-0812">Transmembrane</keyword>
<dbReference type="EMBL" id="JANUGV010000002">
    <property type="protein sequence ID" value="MCS0608631.1"/>
    <property type="molecule type" value="Genomic_DNA"/>
</dbReference>
<gene>
    <name evidence="4" type="ORF">NX773_10695</name>
</gene>
<evidence type="ECO:0000259" key="3">
    <source>
        <dbReference type="Pfam" id="PF14581"/>
    </source>
</evidence>
<organism evidence="4 5">
    <name type="scientific">Massilia solisilvae</name>
    <dbReference type="NCBI Taxonomy" id="1811225"/>
    <lineage>
        <taxon>Bacteria</taxon>
        <taxon>Pseudomonadati</taxon>
        <taxon>Pseudomonadota</taxon>
        <taxon>Betaproteobacteria</taxon>
        <taxon>Burkholderiales</taxon>
        <taxon>Oxalobacteraceae</taxon>
        <taxon>Telluria group</taxon>
        <taxon>Massilia</taxon>
    </lineage>
</organism>
<dbReference type="InterPro" id="IPR009839">
    <property type="entry name" value="SseB_N"/>
</dbReference>
<keyword evidence="1" id="KW-0472">Membrane</keyword>
<keyword evidence="5" id="KW-1185">Reference proteome</keyword>
<reference evidence="4 5" key="1">
    <citation type="submission" date="2022-08" db="EMBL/GenBank/DDBJ databases">
        <title>Reclassification of Massilia species as members of the genera Telluria, Duganella, Pseudoduganella, Mokoshia gen. nov. and Zemynaea gen. nov. using orthogonal and non-orthogonal genome-based approaches.</title>
        <authorList>
            <person name="Bowman J.P."/>
        </authorList>
    </citation>
    <scope>NUCLEOTIDE SEQUENCE [LARGE SCALE GENOMIC DNA]</scope>
    <source>
        <strain evidence="4 5">JCM 31607</strain>
    </source>
</reference>
<accession>A0ABT2BJF0</accession>
<dbReference type="InterPro" id="IPR027945">
    <property type="entry name" value="SseB_C"/>
</dbReference>
<feature type="transmembrane region" description="Helical" evidence="1">
    <location>
        <begin position="258"/>
        <end position="277"/>
    </location>
</feature>
<evidence type="ECO:0000313" key="4">
    <source>
        <dbReference type="EMBL" id="MCS0608631.1"/>
    </source>
</evidence>
<dbReference type="Proteomes" id="UP001205861">
    <property type="component" value="Unassembled WGS sequence"/>
</dbReference>
<protein>
    <submittedName>
        <fullName evidence="4">Enhanced serine sensitivity protein SseB C-terminal domain-containing protein</fullName>
    </submittedName>
</protein>
<dbReference type="Pfam" id="PF07179">
    <property type="entry name" value="SseB"/>
    <property type="match status" value="1"/>
</dbReference>
<feature type="domain" description="SseB protein C-terminal" evidence="3">
    <location>
        <begin position="138"/>
        <end position="244"/>
    </location>
</feature>
<dbReference type="Pfam" id="PF14581">
    <property type="entry name" value="SseB_C"/>
    <property type="match status" value="1"/>
</dbReference>